<sequence length="109" mass="11954">MDAKVQDVAGPADYTYVRRLAEGAYGIVFECVGPSGASVAVKAVKYHADFPRRVLRLLFRELAVLRTLPPHPCCVALLDAFRGRGSGTPYLVFELMDQSLEQVGWLGRG</sequence>
<dbReference type="GO" id="GO:0005524">
    <property type="term" value="F:ATP binding"/>
    <property type="evidence" value="ECO:0007669"/>
    <property type="project" value="UniProtKB-KW"/>
</dbReference>
<dbReference type="InterPro" id="IPR000719">
    <property type="entry name" value="Prot_kinase_dom"/>
</dbReference>
<gene>
    <name evidence="4" type="ORF">GPECTOR_11g115</name>
</gene>
<dbReference type="SUPFAM" id="SSF56112">
    <property type="entry name" value="Protein kinase-like (PK-like)"/>
    <property type="match status" value="1"/>
</dbReference>
<dbReference type="Gene3D" id="3.30.200.20">
    <property type="entry name" value="Phosphorylase Kinase, domain 1"/>
    <property type="match status" value="1"/>
</dbReference>
<dbReference type="Proteomes" id="UP000075714">
    <property type="component" value="Unassembled WGS sequence"/>
</dbReference>
<dbReference type="InterPro" id="IPR050117">
    <property type="entry name" value="MAPK"/>
</dbReference>
<dbReference type="PANTHER" id="PTHR24055">
    <property type="entry name" value="MITOGEN-ACTIVATED PROTEIN KINASE"/>
    <property type="match status" value="1"/>
</dbReference>
<dbReference type="EMBL" id="LSYV01000012">
    <property type="protein sequence ID" value="KXZ51662.1"/>
    <property type="molecule type" value="Genomic_DNA"/>
</dbReference>
<name>A0A150GPK1_GONPE</name>
<dbReference type="PROSITE" id="PS50011">
    <property type="entry name" value="PROTEIN_KINASE_DOM"/>
    <property type="match status" value="1"/>
</dbReference>
<evidence type="ECO:0000256" key="2">
    <source>
        <dbReference type="ARBA" id="ARBA00022840"/>
    </source>
</evidence>
<organism evidence="4 5">
    <name type="scientific">Gonium pectorale</name>
    <name type="common">Green alga</name>
    <dbReference type="NCBI Taxonomy" id="33097"/>
    <lineage>
        <taxon>Eukaryota</taxon>
        <taxon>Viridiplantae</taxon>
        <taxon>Chlorophyta</taxon>
        <taxon>core chlorophytes</taxon>
        <taxon>Chlorophyceae</taxon>
        <taxon>CS clade</taxon>
        <taxon>Chlamydomonadales</taxon>
        <taxon>Volvocaceae</taxon>
        <taxon>Gonium</taxon>
    </lineage>
</organism>
<comment type="caution">
    <text evidence="4">The sequence shown here is derived from an EMBL/GenBank/DDBJ whole genome shotgun (WGS) entry which is preliminary data.</text>
</comment>
<evidence type="ECO:0000313" key="4">
    <source>
        <dbReference type="EMBL" id="KXZ51662.1"/>
    </source>
</evidence>
<accession>A0A150GPK1</accession>
<feature type="domain" description="Protein kinase" evidence="3">
    <location>
        <begin position="14"/>
        <end position="109"/>
    </location>
</feature>
<keyword evidence="1" id="KW-0547">Nucleotide-binding</keyword>
<protein>
    <recommendedName>
        <fullName evidence="3">Protein kinase domain-containing protein</fullName>
    </recommendedName>
</protein>
<keyword evidence="2" id="KW-0067">ATP-binding</keyword>
<dbReference type="InterPro" id="IPR011009">
    <property type="entry name" value="Kinase-like_dom_sf"/>
</dbReference>
<evidence type="ECO:0000256" key="1">
    <source>
        <dbReference type="ARBA" id="ARBA00022741"/>
    </source>
</evidence>
<proteinExistence type="predicted"/>
<dbReference type="Pfam" id="PF00069">
    <property type="entry name" value="Pkinase"/>
    <property type="match status" value="1"/>
</dbReference>
<dbReference type="OrthoDB" id="40902at2759"/>
<reference evidence="5" key="1">
    <citation type="journal article" date="2016" name="Nat. Commun.">
        <title>The Gonium pectorale genome demonstrates co-option of cell cycle regulation during the evolution of multicellularity.</title>
        <authorList>
            <person name="Hanschen E.R."/>
            <person name="Marriage T.N."/>
            <person name="Ferris P.J."/>
            <person name="Hamaji T."/>
            <person name="Toyoda A."/>
            <person name="Fujiyama A."/>
            <person name="Neme R."/>
            <person name="Noguchi H."/>
            <person name="Minakuchi Y."/>
            <person name="Suzuki M."/>
            <person name="Kawai-Toyooka H."/>
            <person name="Smith D.R."/>
            <person name="Sparks H."/>
            <person name="Anderson J."/>
            <person name="Bakaric R."/>
            <person name="Luria V."/>
            <person name="Karger A."/>
            <person name="Kirschner M.W."/>
            <person name="Durand P.M."/>
            <person name="Michod R.E."/>
            <person name="Nozaki H."/>
            <person name="Olson B.J."/>
        </authorList>
    </citation>
    <scope>NUCLEOTIDE SEQUENCE [LARGE SCALE GENOMIC DNA]</scope>
    <source>
        <strain evidence="5">NIES-2863</strain>
    </source>
</reference>
<keyword evidence="5" id="KW-1185">Reference proteome</keyword>
<evidence type="ECO:0000313" key="5">
    <source>
        <dbReference type="Proteomes" id="UP000075714"/>
    </source>
</evidence>
<evidence type="ECO:0000259" key="3">
    <source>
        <dbReference type="PROSITE" id="PS50011"/>
    </source>
</evidence>
<dbReference type="GO" id="GO:0004672">
    <property type="term" value="F:protein kinase activity"/>
    <property type="evidence" value="ECO:0007669"/>
    <property type="project" value="InterPro"/>
</dbReference>
<dbReference type="STRING" id="33097.A0A150GPK1"/>
<dbReference type="AlphaFoldDB" id="A0A150GPK1"/>